<evidence type="ECO:0000313" key="5">
    <source>
        <dbReference type="Ensembl" id="ENSTNIP00000007272.1"/>
    </source>
</evidence>
<sequence>EDATDSSLIITMEDSQPEMKAGRRRAARSRKRKMTEEERGASESEAEVEIDRRLDQSLETKSRQHNLTTVNVKNIIHEVITNEHVVAMMKAAINQTEAAPPFEPKMTRSRLKEVVERGVVIPAWNISPIKKSGDVRKPPQFVDILLAEEDSSDEEYRPDEEDEDETAEDTLQESDLESMASSPRGSRLSRVEEDSCSPWQNLLSTLLSVPVLVQTSRSSSRRVRRSSVSMGPPPPPRAQPPKAGTDSSFLEKLHAVEEELAVCMKPFQPLSEPDHDVGLMAYRTRSKRPLRDVPLGQLEAELRAPDITPDMYDSGSAHEDREWTDWLRGSHGHRDGQRKECDDEDDPEYNFLADIDEPDVEDYRDDKAVRITKKEVNQLMEELFETLKEDLAGQEVEDEGREEEEDPQETDPLLRPQGPRPVAAPSDGPIRRLKTVGQQLAFLRKRQRLGQHTHTALGPPEPHPLRLERPQRLRLQQQLQQHVQLLTQVHLLSSPVAKLHSEAETTRQFL</sequence>
<dbReference type="GO" id="GO:0003712">
    <property type="term" value="F:transcription coregulator activity"/>
    <property type="evidence" value="ECO:0007669"/>
    <property type="project" value="TreeGrafter"/>
</dbReference>
<dbReference type="GO" id="GO:0005634">
    <property type="term" value="C:nucleus"/>
    <property type="evidence" value="ECO:0007669"/>
    <property type="project" value="TreeGrafter"/>
</dbReference>
<dbReference type="STRING" id="99883.ENSTNIP00000007272"/>
<accession>H3CG95</accession>
<feature type="compositionally biased region" description="Acidic residues" evidence="4">
    <location>
        <begin position="146"/>
        <end position="176"/>
    </location>
</feature>
<reference evidence="6" key="1">
    <citation type="journal article" date="2004" name="Nature">
        <title>Genome duplication in the teleost fish Tetraodon nigroviridis reveals the early vertebrate proto-karyotype.</title>
        <authorList>
            <person name="Jaillon O."/>
            <person name="Aury J.-M."/>
            <person name="Brunet F."/>
            <person name="Petit J.-L."/>
            <person name="Stange-Thomann N."/>
            <person name="Mauceli E."/>
            <person name="Bouneau L."/>
            <person name="Fischer C."/>
            <person name="Ozouf-Costaz C."/>
            <person name="Bernot A."/>
            <person name="Nicaud S."/>
            <person name="Jaffe D."/>
            <person name="Fisher S."/>
            <person name="Lutfalla G."/>
            <person name="Dossat C."/>
            <person name="Segurens B."/>
            <person name="Dasilva C."/>
            <person name="Salanoubat M."/>
            <person name="Levy M."/>
            <person name="Boudet N."/>
            <person name="Castellano S."/>
            <person name="Anthouard V."/>
            <person name="Jubin C."/>
            <person name="Castelli V."/>
            <person name="Katinka M."/>
            <person name="Vacherie B."/>
            <person name="Biemont C."/>
            <person name="Skalli Z."/>
            <person name="Cattolico L."/>
            <person name="Poulain J."/>
            <person name="De Berardinis V."/>
            <person name="Cruaud C."/>
            <person name="Duprat S."/>
            <person name="Brottier P."/>
            <person name="Coutanceau J.-P."/>
            <person name="Gouzy J."/>
            <person name="Parra G."/>
            <person name="Lardier G."/>
            <person name="Chapple C."/>
            <person name="McKernan K.J."/>
            <person name="McEwan P."/>
            <person name="Bosak S."/>
            <person name="Kellis M."/>
            <person name="Volff J.-N."/>
            <person name="Guigo R."/>
            <person name="Zody M.C."/>
            <person name="Mesirov J."/>
            <person name="Lindblad-Toh K."/>
            <person name="Birren B."/>
            <person name="Nusbaum C."/>
            <person name="Kahn D."/>
            <person name="Robinson-Rechavi M."/>
            <person name="Laudet V."/>
            <person name="Schachter V."/>
            <person name="Quetier F."/>
            <person name="Saurin W."/>
            <person name="Scarpelli C."/>
            <person name="Wincker P."/>
            <person name="Lander E.S."/>
            <person name="Weissenbach J."/>
            <person name="Roest Crollius H."/>
        </authorList>
    </citation>
    <scope>NUCLEOTIDE SEQUENCE [LARGE SCALE GENOMIC DNA]</scope>
</reference>
<feature type="region of interest" description="Disordered" evidence="4">
    <location>
        <begin position="146"/>
        <end position="192"/>
    </location>
</feature>
<evidence type="ECO:0000313" key="6">
    <source>
        <dbReference type="Proteomes" id="UP000007303"/>
    </source>
</evidence>
<feature type="compositionally biased region" description="Acidic residues" evidence="4">
    <location>
        <begin position="395"/>
        <end position="409"/>
    </location>
</feature>
<dbReference type="PANTHER" id="PTHR16088">
    <property type="entry name" value="YY1 ASSOCIATED PROTEIN-RELATED"/>
    <property type="match status" value="1"/>
</dbReference>
<dbReference type="GeneTree" id="ENSGT00940000164105"/>
<evidence type="ECO:0000256" key="4">
    <source>
        <dbReference type="SAM" id="MobiDB-lite"/>
    </source>
</evidence>
<feature type="region of interest" description="Disordered" evidence="4">
    <location>
        <begin position="1"/>
        <end position="50"/>
    </location>
</feature>
<evidence type="ECO:0000256" key="2">
    <source>
        <dbReference type="ARBA" id="ARBA00023163"/>
    </source>
</evidence>
<dbReference type="Ensembl" id="ENSTNIT00000007430.1">
    <property type="protein sequence ID" value="ENSTNIP00000007272.1"/>
    <property type="gene ID" value="ENSTNIG00000004621.1"/>
</dbReference>
<dbReference type="AlphaFoldDB" id="H3CG95"/>
<evidence type="ECO:0000256" key="1">
    <source>
        <dbReference type="ARBA" id="ARBA00023015"/>
    </source>
</evidence>
<proteinExistence type="predicted"/>
<evidence type="ECO:0000256" key="3">
    <source>
        <dbReference type="ARBA" id="ARBA00023242"/>
    </source>
</evidence>
<keyword evidence="6" id="KW-1185">Reference proteome</keyword>
<reference evidence="5" key="3">
    <citation type="submission" date="2025-09" db="UniProtKB">
        <authorList>
            <consortium name="Ensembl"/>
        </authorList>
    </citation>
    <scope>IDENTIFICATION</scope>
</reference>
<keyword evidence="3" id="KW-0539">Nucleus</keyword>
<reference evidence="5" key="2">
    <citation type="submission" date="2025-08" db="UniProtKB">
        <authorList>
            <consortium name="Ensembl"/>
        </authorList>
    </citation>
    <scope>IDENTIFICATION</scope>
</reference>
<feature type="compositionally biased region" description="Basic residues" evidence="4">
    <location>
        <begin position="22"/>
        <end position="33"/>
    </location>
</feature>
<organism evidence="5 6">
    <name type="scientific">Tetraodon nigroviridis</name>
    <name type="common">Spotted green pufferfish</name>
    <name type="synonym">Chelonodon nigroviridis</name>
    <dbReference type="NCBI Taxonomy" id="99883"/>
    <lineage>
        <taxon>Eukaryota</taxon>
        <taxon>Metazoa</taxon>
        <taxon>Chordata</taxon>
        <taxon>Craniata</taxon>
        <taxon>Vertebrata</taxon>
        <taxon>Euteleostomi</taxon>
        <taxon>Actinopterygii</taxon>
        <taxon>Neopterygii</taxon>
        <taxon>Teleostei</taxon>
        <taxon>Neoteleostei</taxon>
        <taxon>Acanthomorphata</taxon>
        <taxon>Eupercaria</taxon>
        <taxon>Tetraodontiformes</taxon>
        <taxon>Tetradontoidea</taxon>
        <taxon>Tetraodontidae</taxon>
        <taxon>Tetraodon</taxon>
    </lineage>
</organism>
<dbReference type="InterPro" id="IPR052435">
    <property type="entry name" value="YY1-Transcr_Regul"/>
</dbReference>
<dbReference type="PANTHER" id="PTHR16088:SF3">
    <property type="entry name" value="GON-4-LIKE PROTEIN"/>
    <property type="match status" value="1"/>
</dbReference>
<dbReference type="InParanoid" id="H3CG95"/>
<keyword evidence="2" id="KW-0804">Transcription</keyword>
<keyword evidence="1" id="KW-0805">Transcription regulation</keyword>
<protein>
    <submittedName>
        <fullName evidence="5">Si:dkey-27c15.3</fullName>
    </submittedName>
</protein>
<dbReference type="Proteomes" id="UP000007303">
    <property type="component" value="Unassembled WGS sequence"/>
</dbReference>
<name>H3CG95_TETNG</name>
<feature type="compositionally biased region" description="Basic and acidic residues" evidence="4">
    <location>
        <begin position="332"/>
        <end position="341"/>
    </location>
</feature>
<feature type="region of interest" description="Disordered" evidence="4">
    <location>
        <begin position="217"/>
        <end position="246"/>
    </location>
</feature>
<feature type="region of interest" description="Disordered" evidence="4">
    <location>
        <begin position="392"/>
        <end position="429"/>
    </location>
</feature>
<dbReference type="OMA" id="HNGSESH"/>
<feature type="region of interest" description="Disordered" evidence="4">
    <location>
        <begin position="328"/>
        <end position="350"/>
    </location>
</feature>
<dbReference type="HOGENOM" id="CLU_034815_0_0_1"/>
<dbReference type="GO" id="GO:0006355">
    <property type="term" value="P:regulation of DNA-templated transcription"/>
    <property type="evidence" value="ECO:0007669"/>
    <property type="project" value="TreeGrafter"/>
</dbReference>